<dbReference type="OrthoDB" id="1902819at2"/>
<dbReference type="Gene3D" id="1.10.1900.10">
    <property type="entry name" value="c-terminal domain of poly(a) binding protein"/>
    <property type="match status" value="1"/>
</dbReference>
<protein>
    <recommendedName>
        <fullName evidence="4">DUF1048 domain-containing protein</fullName>
    </recommendedName>
</protein>
<evidence type="ECO:0000256" key="1">
    <source>
        <dbReference type="SAM" id="Phobius"/>
    </source>
</evidence>
<reference evidence="2 3" key="1">
    <citation type="submission" date="2010-08" db="EMBL/GenBank/DDBJ databases">
        <title>Complete sequence of Clostridium cellulovorans 743B.</title>
        <authorList>
            <consortium name="US DOE Joint Genome Institute"/>
            <person name="Lucas S."/>
            <person name="Copeland A."/>
            <person name="Lapidus A."/>
            <person name="Cheng J.-F."/>
            <person name="Bruce D."/>
            <person name="Goodwin L."/>
            <person name="Pitluck S."/>
            <person name="Chertkov O."/>
            <person name="Detter J.C."/>
            <person name="Han C."/>
            <person name="Tapia R."/>
            <person name="Land M."/>
            <person name="Hauser L."/>
            <person name="Chang Y.-J."/>
            <person name="Jeffries C."/>
            <person name="Kyrpides N."/>
            <person name="Ivanova N."/>
            <person name="Mikhailova N."/>
            <person name="Hemme C.L."/>
            <person name="Woyke T."/>
        </authorList>
    </citation>
    <scope>NUCLEOTIDE SEQUENCE [LARGE SCALE GENOMIC DNA]</scope>
    <source>
        <strain evidence="3">ATCC 35296 / DSM 3052 / OCM 3 / 743B</strain>
    </source>
</reference>
<gene>
    <name evidence="2" type="ordered locus">Clocel_3101</name>
</gene>
<dbReference type="PANTHER" id="PTHR41307:SF1">
    <property type="entry name" value="MEMBRANE PROTEIN"/>
    <property type="match status" value="1"/>
</dbReference>
<dbReference type="PANTHER" id="PTHR41307">
    <property type="entry name" value="MEMBRANE PROTEIN-RELATED"/>
    <property type="match status" value="1"/>
</dbReference>
<keyword evidence="1" id="KW-0812">Transmembrane</keyword>
<evidence type="ECO:0000313" key="2">
    <source>
        <dbReference type="EMBL" id="ADL52791.1"/>
    </source>
</evidence>
<evidence type="ECO:0000313" key="3">
    <source>
        <dbReference type="Proteomes" id="UP000002730"/>
    </source>
</evidence>
<dbReference type="KEGG" id="ccb:Clocel_3101"/>
<name>D9STQ7_CLOC7</name>
<feature type="transmembrane region" description="Helical" evidence="1">
    <location>
        <begin position="135"/>
        <end position="154"/>
    </location>
</feature>
<dbReference type="HOGENOM" id="CLU_1218102_0_0_9"/>
<keyword evidence="3" id="KW-1185">Reference proteome</keyword>
<proteinExistence type="predicted"/>
<feature type="transmembrane region" description="Helical" evidence="1">
    <location>
        <begin position="175"/>
        <end position="195"/>
    </location>
</feature>
<dbReference type="eggNOG" id="COG4817">
    <property type="taxonomic scope" value="Bacteria"/>
</dbReference>
<sequence length="225" mass="26183">MFKIRDLVKQLNESSKNLSEDNKKIFDEIIVYVRTSNIKTRDAEEFLQQILDSILNAENQGLSIEEVLGSSDIKGYCKEVINTYKESYNLLSLSSEYVMYAGTVIFILPFFHYIFNTIPSIAKYGLNNLTFNLTIDLKLIFQIPLLVLMIIFTMKAVRKSCFKSSSKYYKIKEFFILWILSILLILLLVATHFVFNNIFLFNVNIFIILFIGTILYFSGNYLSEQ</sequence>
<dbReference type="RefSeq" id="WP_010075889.1">
    <property type="nucleotide sequence ID" value="NC_014393.1"/>
</dbReference>
<dbReference type="EMBL" id="CP002160">
    <property type="protein sequence ID" value="ADL52791.1"/>
    <property type="molecule type" value="Genomic_DNA"/>
</dbReference>
<keyword evidence="1" id="KW-1133">Transmembrane helix</keyword>
<feature type="transmembrane region" description="Helical" evidence="1">
    <location>
        <begin position="201"/>
        <end position="222"/>
    </location>
</feature>
<evidence type="ECO:0008006" key="4">
    <source>
        <dbReference type="Google" id="ProtNLM"/>
    </source>
</evidence>
<organism evidence="2 3">
    <name type="scientific">Clostridium cellulovorans (strain ATCC 35296 / DSM 3052 / OCM 3 / 743B)</name>
    <dbReference type="NCBI Taxonomy" id="573061"/>
    <lineage>
        <taxon>Bacteria</taxon>
        <taxon>Bacillati</taxon>
        <taxon>Bacillota</taxon>
        <taxon>Clostridia</taxon>
        <taxon>Eubacteriales</taxon>
        <taxon>Clostridiaceae</taxon>
        <taxon>Clostridium</taxon>
    </lineage>
</organism>
<dbReference type="STRING" id="573061.Clocel_3101"/>
<feature type="transmembrane region" description="Helical" evidence="1">
    <location>
        <begin position="97"/>
        <end position="115"/>
    </location>
</feature>
<dbReference type="Proteomes" id="UP000002730">
    <property type="component" value="Chromosome"/>
</dbReference>
<dbReference type="SUPFAM" id="SSF158560">
    <property type="entry name" value="BH3980-like"/>
    <property type="match status" value="1"/>
</dbReference>
<accession>D9STQ7</accession>
<keyword evidence="1" id="KW-0472">Membrane</keyword>
<dbReference type="AlphaFoldDB" id="D9STQ7"/>